<dbReference type="Pfam" id="PF00173">
    <property type="entry name" value="Cyt-b5"/>
    <property type="match status" value="1"/>
</dbReference>
<name>A0A6A0A6X5_HAELA</name>
<dbReference type="PANTHER" id="PTHR10281:SF104">
    <property type="entry name" value="CYTOCHROME B5 HEME-BINDING DOMAIN-CONTAINING PROTEIN"/>
    <property type="match status" value="1"/>
</dbReference>
<evidence type="ECO:0000256" key="1">
    <source>
        <dbReference type="ARBA" id="ARBA00022665"/>
    </source>
</evidence>
<proteinExistence type="inferred from homology"/>
<dbReference type="SUPFAM" id="SSF55856">
    <property type="entry name" value="Cytochrome b5-like heme/steroid binding domain"/>
    <property type="match status" value="1"/>
</dbReference>
<accession>A0A6A0A6X5</accession>
<sequence length="106" mass="11362">MGDATALELTPAELSFYDGAARSQVYIAVQGTIYDVTSGASFYGPGGPYECFGGKECARALALMKIDVAECTSDLTGLTPKNLSTLQDWVRKFAAKYPVVGQLRKQ</sequence>
<comment type="similarity">
    <text evidence="2">Belongs to the cytochrome b5 family. MAPR subfamily.</text>
</comment>
<dbReference type="InterPro" id="IPR050577">
    <property type="entry name" value="MAPR/NEUFC/NENF-like"/>
</dbReference>
<keyword evidence="1" id="KW-0446">Lipid-binding</keyword>
<evidence type="ECO:0000259" key="3">
    <source>
        <dbReference type="SMART" id="SM01117"/>
    </source>
</evidence>
<reference evidence="4 5" key="1">
    <citation type="submission" date="2020-02" db="EMBL/GenBank/DDBJ databases">
        <title>Draft genome sequence of Haematococcus lacustris strain NIES-144.</title>
        <authorList>
            <person name="Morimoto D."/>
            <person name="Nakagawa S."/>
            <person name="Yoshida T."/>
            <person name="Sawayama S."/>
        </authorList>
    </citation>
    <scope>NUCLEOTIDE SEQUENCE [LARGE SCALE GENOMIC DNA]</scope>
    <source>
        <strain evidence="4 5">NIES-144</strain>
    </source>
</reference>
<dbReference type="PANTHER" id="PTHR10281">
    <property type="entry name" value="MEMBRANE-ASSOCIATED PROGESTERONE RECEPTOR COMPONENT-RELATED"/>
    <property type="match status" value="1"/>
</dbReference>
<evidence type="ECO:0000313" key="5">
    <source>
        <dbReference type="Proteomes" id="UP000485058"/>
    </source>
</evidence>
<comment type="caution">
    <text evidence="4">The sequence shown here is derived from an EMBL/GenBank/DDBJ whole genome shotgun (WGS) entry which is preliminary data.</text>
</comment>
<feature type="non-terminal residue" evidence="4">
    <location>
        <position position="1"/>
    </location>
</feature>
<dbReference type="EMBL" id="BLLF01003756">
    <property type="protein sequence ID" value="GFH28134.1"/>
    <property type="molecule type" value="Genomic_DNA"/>
</dbReference>
<keyword evidence="5" id="KW-1185">Reference proteome</keyword>
<dbReference type="FunFam" id="3.10.120.10:FF:000003">
    <property type="entry name" value="membrane-associated progesterone receptor component 1"/>
    <property type="match status" value="1"/>
</dbReference>
<dbReference type="InterPro" id="IPR001199">
    <property type="entry name" value="Cyt_B5-like_heme/steroid-bd"/>
</dbReference>
<protein>
    <submittedName>
        <fullName evidence="4">Cytochrome b5 heme-binding domain-containing protein</fullName>
    </submittedName>
</protein>
<dbReference type="Gene3D" id="3.10.120.10">
    <property type="entry name" value="Cytochrome b5-like heme/steroid binding domain"/>
    <property type="match status" value="1"/>
</dbReference>
<dbReference type="GO" id="GO:0005783">
    <property type="term" value="C:endoplasmic reticulum"/>
    <property type="evidence" value="ECO:0007669"/>
    <property type="project" value="TreeGrafter"/>
</dbReference>
<evidence type="ECO:0000313" key="4">
    <source>
        <dbReference type="EMBL" id="GFH28134.1"/>
    </source>
</evidence>
<dbReference type="SMART" id="SM01117">
    <property type="entry name" value="Cyt-b5"/>
    <property type="match status" value="1"/>
</dbReference>
<dbReference type="AlphaFoldDB" id="A0A6A0A6X5"/>
<evidence type="ECO:0000256" key="2">
    <source>
        <dbReference type="ARBA" id="ARBA00038357"/>
    </source>
</evidence>
<gene>
    <name evidence="4" type="ORF">HaLaN_26575</name>
</gene>
<dbReference type="GO" id="GO:0005496">
    <property type="term" value="F:steroid binding"/>
    <property type="evidence" value="ECO:0007669"/>
    <property type="project" value="UniProtKB-KW"/>
</dbReference>
<dbReference type="GO" id="GO:0016020">
    <property type="term" value="C:membrane"/>
    <property type="evidence" value="ECO:0007669"/>
    <property type="project" value="TreeGrafter"/>
</dbReference>
<dbReference type="Proteomes" id="UP000485058">
    <property type="component" value="Unassembled WGS sequence"/>
</dbReference>
<keyword evidence="1" id="KW-0754">Steroid-binding</keyword>
<feature type="domain" description="Cytochrome b5 heme-binding" evidence="3">
    <location>
        <begin position="9"/>
        <end position="104"/>
    </location>
</feature>
<dbReference type="InterPro" id="IPR036400">
    <property type="entry name" value="Cyt_B5-like_heme/steroid_sf"/>
</dbReference>
<organism evidence="4 5">
    <name type="scientific">Haematococcus lacustris</name>
    <name type="common">Green alga</name>
    <name type="synonym">Haematococcus pluvialis</name>
    <dbReference type="NCBI Taxonomy" id="44745"/>
    <lineage>
        <taxon>Eukaryota</taxon>
        <taxon>Viridiplantae</taxon>
        <taxon>Chlorophyta</taxon>
        <taxon>core chlorophytes</taxon>
        <taxon>Chlorophyceae</taxon>
        <taxon>CS clade</taxon>
        <taxon>Chlamydomonadales</taxon>
        <taxon>Haematococcaceae</taxon>
        <taxon>Haematococcus</taxon>
    </lineage>
</organism>